<dbReference type="HAMAP" id="MF_01126">
    <property type="entry name" value="UPF0298"/>
    <property type="match status" value="1"/>
</dbReference>
<proteinExistence type="inferred from homology"/>
<evidence type="ECO:0000313" key="3">
    <source>
        <dbReference type="EMBL" id="NEY70357.1"/>
    </source>
</evidence>
<evidence type="ECO:0000256" key="1">
    <source>
        <dbReference type="ARBA" id="ARBA00022490"/>
    </source>
</evidence>
<dbReference type="NCBIfam" id="NF002777">
    <property type="entry name" value="PRK02886.1"/>
    <property type="match status" value="1"/>
</dbReference>
<dbReference type="InterPro" id="IPR016979">
    <property type="entry name" value="DUF2129"/>
</dbReference>
<name>A0A6M0Q263_9BACI</name>
<keyword evidence="1 2" id="KW-0963">Cytoplasm</keyword>
<dbReference type="AlphaFoldDB" id="A0A6M0Q263"/>
<organism evidence="3 4">
    <name type="scientific">Bacillus mesophilus</name>
    <dbReference type="NCBI Taxonomy" id="1808955"/>
    <lineage>
        <taxon>Bacteria</taxon>
        <taxon>Bacillati</taxon>
        <taxon>Bacillota</taxon>
        <taxon>Bacilli</taxon>
        <taxon>Bacillales</taxon>
        <taxon>Bacillaceae</taxon>
        <taxon>Bacillus</taxon>
    </lineage>
</organism>
<dbReference type="EMBL" id="JAAIWM010000001">
    <property type="protein sequence ID" value="NEY70357.1"/>
    <property type="molecule type" value="Genomic_DNA"/>
</dbReference>
<sequence>MFEKRQGIVVWLHHLKQIKNLRRFGNIHYVSKRLKYCVLYCNMDETEQITKKLQALPFVKTVEPSYKPFLKMEFENSKPDKAKEYDYKVGI</sequence>
<dbReference type="Proteomes" id="UP000481043">
    <property type="component" value="Unassembled WGS sequence"/>
</dbReference>
<keyword evidence="4" id="KW-1185">Reference proteome</keyword>
<accession>A0A6M0Q263</accession>
<comment type="caution">
    <text evidence="3">The sequence shown here is derived from an EMBL/GenBank/DDBJ whole genome shotgun (WGS) entry which is preliminary data.</text>
</comment>
<comment type="subcellular location">
    <subcellularLocation>
        <location evidence="2">Cytoplasm</location>
    </subcellularLocation>
</comment>
<dbReference type="Pfam" id="PF09902">
    <property type="entry name" value="DUF2129"/>
    <property type="match status" value="1"/>
</dbReference>
<dbReference type="GO" id="GO:0005737">
    <property type="term" value="C:cytoplasm"/>
    <property type="evidence" value="ECO:0007669"/>
    <property type="project" value="UniProtKB-SubCell"/>
</dbReference>
<gene>
    <name evidence="3" type="ORF">G4D63_01260</name>
</gene>
<comment type="similarity">
    <text evidence="2">Belongs to the UPF0298 family.</text>
</comment>
<reference evidence="3 4" key="1">
    <citation type="submission" date="2020-02" db="EMBL/GenBank/DDBJ databases">
        <title>Bacillus aquiflavi sp. nov., isolated from yellow water of strong flavor Chinese baijiu in Yibin region of China.</title>
        <authorList>
            <person name="Xie J."/>
        </authorList>
    </citation>
    <scope>NUCLEOTIDE SEQUENCE [LARGE SCALE GENOMIC DNA]</scope>
    <source>
        <strain evidence="3 4">SA4</strain>
    </source>
</reference>
<protein>
    <recommendedName>
        <fullName evidence="2">UPF0298 protein G4D63_01260</fullName>
    </recommendedName>
</protein>
<dbReference type="RefSeq" id="WP_163176892.1">
    <property type="nucleotide sequence ID" value="NZ_JAAIWM010000001.1"/>
</dbReference>
<dbReference type="PIRSF" id="PIRSF031653">
    <property type="entry name" value="UCP031653"/>
    <property type="match status" value="1"/>
</dbReference>
<evidence type="ECO:0000256" key="2">
    <source>
        <dbReference type="HAMAP-Rule" id="MF_01126"/>
    </source>
</evidence>
<evidence type="ECO:0000313" key="4">
    <source>
        <dbReference type="Proteomes" id="UP000481043"/>
    </source>
</evidence>